<dbReference type="AlphaFoldDB" id="A0A0S7BPN4"/>
<feature type="transmembrane region" description="Helical" evidence="7">
    <location>
        <begin position="217"/>
        <end position="236"/>
    </location>
</feature>
<dbReference type="STRING" id="1678841.TBC1_11286"/>
<evidence type="ECO:0000313" key="10">
    <source>
        <dbReference type="Proteomes" id="UP000053091"/>
    </source>
</evidence>
<keyword evidence="4 7" id="KW-0812">Transmembrane</keyword>
<dbReference type="InterPro" id="IPR029020">
    <property type="entry name" value="Ammonium/urea_transptr"/>
</dbReference>
<dbReference type="Pfam" id="PF03253">
    <property type="entry name" value="UT"/>
    <property type="match status" value="1"/>
</dbReference>
<feature type="transmembrane region" description="Helical" evidence="7">
    <location>
        <begin position="293"/>
        <end position="312"/>
    </location>
</feature>
<dbReference type="SUPFAM" id="SSF51261">
    <property type="entry name" value="Duplicated hybrid motif"/>
    <property type="match status" value="1"/>
</dbReference>
<feature type="domain" description="M23ase beta-sheet core" evidence="8">
    <location>
        <begin position="410"/>
        <end position="499"/>
    </location>
</feature>
<evidence type="ECO:0000313" key="9">
    <source>
        <dbReference type="EMBL" id="GAP42157.1"/>
    </source>
</evidence>
<organism evidence="9">
    <name type="scientific">Lentimicrobium saccharophilum</name>
    <dbReference type="NCBI Taxonomy" id="1678841"/>
    <lineage>
        <taxon>Bacteria</taxon>
        <taxon>Pseudomonadati</taxon>
        <taxon>Bacteroidota</taxon>
        <taxon>Bacteroidia</taxon>
        <taxon>Bacteroidales</taxon>
        <taxon>Lentimicrobiaceae</taxon>
        <taxon>Lentimicrobium</taxon>
    </lineage>
</organism>
<evidence type="ECO:0000256" key="1">
    <source>
        <dbReference type="ARBA" id="ARBA00004651"/>
    </source>
</evidence>
<name>A0A0S7BPN4_9BACT</name>
<dbReference type="InterPro" id="IPR011055">
    <property type="entry name" value="Dup_hybrid_motif"/>
</dbReference>
<dbReference type="InterPro" id="IPR004937">
    <property type="entry name" value="Urea_transporter"/>
</dbReference>
<feature type="transmembrane region" description="Helical" evidence="7">
    <location>
        <begin position="190"/>
        <end position="212"/>
    </location>
</feature>
<keyword evidence="3" id="KW-1003">Cell membrane</keyword>
<comment type="subcellular location">
    <subcellularLocation>
        <location evidence="1">Cell membrane</location>
        <topology evidence="1">Multi-pass membrane protein</topology>
    </subcellularLocation>
</comment>
<keyword evidence="10" id="KW-1185">Reference proteome</keyword>
<dbReference type="InterPro" id="IPR016047">
    <property type="entry name" value="M23ase_b-sheet_dom"/>
</dbReference>
<evidence type="ECO:0000256" key="2">
    <source>
        <dbReference type="ARBA" id="ARBA00005914"/>
    </source>
</evidence>
<evidence type="ECO:0000259" key="8">
    <source>
        <dbReference type="Pfam" id="PF01551"/>
    </source>
</evidence>
<comment type="similarity">
    <text evidence="2">Belongs to the urea transporter family.</text>
</comment>
<evidence type="ECO:0000256" key="3">
    <source>
        <dbReference type="ARBA" id="ARBA00022475"/>
    </source>
</evidence>
<dbReference type="RefSeq" id="WP_062037422.1">
    <property type="nucleotide sequence ID" value="NZ_DF968182.1"/>
</dbReference>
<evidence type="ECO:0000256" key="7">
    <source>
        <dbReference type="SAM" id="Phobius"/>
    </source>
</evidence>
<dbReference type="GO" id="GO:0005886">
    <property type="term" value="C:plasma membrane"/>
    <property type="evidence" value="ECO:0007669"/>
    <property type="project" value="UniProtKB-SubCell"/>
</dbReference>
<dbReference type="Proteomes" id="UP000053091">
    <property type="component" value="Unassembled WGS sequence"/>
</dbReference>
<reference evidence="9" key="1">
    <citation type="journal article" date="2015" name="Genome Announc.">
        <title>Draft Genome Sequence of Bacteroidales Strain TBC1, a Novel Isolate from a Methanogenic Wastewater Treatment System.</title>
        <authorList>
            <person name="Tourlousse D.M."/>
            <person name="Matsuura N."/>
            <person name="Sun L."/>
            <person name="Toyonaga M."/>
            <person name="Kuroda K."/>
            <person name="Ohashi A."/>
            <person name="Cruz R."/>
            <person name="Yamaguchi T."/>
            <person name="Sekiguchi Y."/>
        </authorList>
    </citation>
    <scope>NUCLEOTIDE SEQUENCE [LARGE SCALE GENOMIC DNA]</scope>
    <source>
        <strain evidence="9">TBC1</strain>
    </source>
</reference>
<keyword evidence="6 7" id="KW-0472">Membrane</keyword>
<evidence type="ECO:0000256" key="6">
    <source>
        <dbReference type="ARBA" id="ARBA00023136"/>
    </source>
</evidence>
<accession>A0A0S7BPN4</accession>
<proteinExistence type="inferred from homology"/>
<evidence type="ECO:0000256" key="5">
    <source>
        <dbReference type="ARBA" id="ARBA00022989"/>
    </source>
</evidence>
<dbReference type="EMBL" id="DF968182">
    <property type="protein sequence ID" value="GAP42157.1"/>
    <property type="molecule type" value="Genomic_DNA"/>
</dbReference>
<keyword evidence="5 7" id="KW-1133">Transmembrane helix</keyword>
<gene>
    <name evidence="9" type="ORF">TBC1_11286</name>
</gene>
<feature type="transmembrane region" description="Helical" evidence="7">
    <location>
        <begin position="29"/>
        <end position="62"/>
    </location>
</feature>
<dbReference type="Gene3D" id="1.10.3430.10">
    <property type="entry name" value="Ammonium transporter AmtB like domains"/>
    <property type="match status" value="1"/>
</dbReference>
<protein>
    <submittedName>
        <fullName evidence="9">Urea transporter</fullName>
    </submittedName>
</protein>
<dbReference type="GO" id="GO:0015204">
    <property type="term" value="F:urea transmembrane transporter activity"/>
    <property type="evidence" value="ECO:0007669"/>
    <property type="project" value="InterPro"/>
</dbReference>
<dbReference type="PANTHER" id="PTHR10464">
    <property type="entry name" value="UREA TRANSPORTER"/>
    <property type="match status" value="1"/>
</dbReference>
<evidence type="ECO:0000256" key="4">
    <source>
        <dbReference type="ARBA" id="ARBA00022692"/>
    </source>
</evidence>
<feature type="transmembrane region" description="Helical" evidence="7">
    <location>
        <begin position="120"/>
        <end position="140"/>
    </location>
</feature>
<feature type="transmembrane region" description="Helical" evidence="7">
    <location>
        <begin position="69"/>
        <end position="89"/>
    </location>
</feature>
<dbReference type="PANTHER" id="PTHR10464:SF4">
    <property type="entry name" value="UREA TRANSPORTER"/>
    <property type="match status" value="1"/>
</dbReference>
<dbReference type="Gene3D" id="2.70.70.10">
    <property type="entry name" value="Glucose Permease (Domain IIA)"/>
    <property type="match status" value="1"/>
</dbReference>
<dbReference type="OrthoDB" id="9805070at2"/>
<feature type="transmembrane region" description="Helical" evidence="7">
    <location>
        <begin position="95"/>
        <end position="113"/>
    </location>
</feature>
<dbReference type="Pfam" id="PF01551">
    <property type="entry name" value="Peptidase_M23"/>
    <property type="match status" value="1"/>
</dbReference>
<sequence>MSEPAGLLSKVYTSTVNSYTMVFFSKNPWFGLLLMVVSFFDVYAGAAGLLSLLTANGLAWGLGLNRRNILSGFYGFNSLLTGLGLGLSFQPGPEFYLLLVATALATLFITLAFEGLLSKYALPYLTLPFLIAIWIATLAARNYSTMIPGESGIYTLSTIYERGGPLVVRIYEWFGDVSWPLFIKTYFKSLGAIFFQYHLFAGLLIAAGLLFYSRIAFLLSVTGFASAWGFYLLIGANMNELNYGFIGFNHILTAIAIGGFFMIASGWSFLWVILVTPIISMITAGFAELLGIIQLPVYSLPFNLMVLLFLYAMKFREKMQMKPEPVAVQHYSPELNLYIGQNSGERFRNKSYLPVSLPFFGVWTVNQGHNGEFTHQEEWRHAWDFVITDEAGKEFSGEGAKVSDYYCFDKPVTAPANGWVEEIVDSIDDNPPGEINLGRNWGNTIIIRHSERLYSKLSHLKKGSIKVKQGSYVHQGQVIASCGNSGRSPYPHLHFQLQSTPHIGSATLNYPVSQYLSYQEPVQLKLYEIPLKNEQVSNLAPEPALVKAFHFIPGQNIEYSSDNGTFPDGTWKVNADLYKNQFIEDSSTGAKAYFTTDGSMFFFTHYEGSRDSLLYFFYLSAYKVPMVYHRDLVTRDTFPPSSFGISWARVIQDIVAPFYLFIKPEYKMAITERQEDLAGNRFQLGSSCKLSVAGLNLAGYRFSLIIAENRLQSVSIGSGKINTTVHFKNN</sequence>
<dbReference type="CDD" id="cd12797">
    <property type="entry name" value="M23_peptidase"/>
    <property type="match status" value="1"/>
</dbReference>